<dbReference type="Proteomes" id="UP001314181">
    <property type="component" value="Unassembled WGS sequence"/>
</dbReference>
<gene>
    <name evidence="2" type="ORF">CAXC1_100016</name>
</gene>
<accession>A0ABM9N6X8</accession>
<dbReference type="Gene3D" id="2.50.20.10">
    <property type="entry name" value="Lipoprotein localisation LolA/LolB/LppX"/>
    <property type="match status" value="1"/>
</dbReference>
<keyword evidence="1" id="KW-0732">Signal</keyword>
<sequence>MYNMSRIKITLIFLIFFIIPFFVWANEFTEKNHKIMLEIKKNILALDNIVIDFYQYDQQNNGTIGRIFVKQQKIRVDYQNPRTILIIKGNRLIYHDLELDQITTFANSEVVKLNFFSNLRKNIENLSINTENFKNIEAVVPLEEKTVKLILDGEQAYLIKKIIINDNNSNDITLLVNMISSGNIIDDKMFSTYRQIKKVGRF</sequence>
<comment type="caution">
    <text evidence="2">The sequence shown here is derived from an EMBL/GenBank/DDBJ whole genome shotgun (WGS) entry which is preliminary data.</text>
</comment>
<dbReference type="EMBL" id="CAWVOK010000001">
    <property type="protein sequence ID" value="CAK8162287.1"/>
    <property type="molecule type" value="Genomic_DNA"/>
</dbReference>
<dbReference type="SUPFAM" id="SSF89392">
    <property type="entry name" value="Prokaryotic lipoproteins and lipoprotein localization factors"/>
    <property type="match status" value="1"/>
</dbReference>
<organism evidence="2 3">
    <name type="scientific">Candidatus Xenohaliotis californiensis</name>
    <dbReference type="NCBI Taxonomy" id="84677"/>
    <lineage>
        <taxon>Bacteria</taxon>
        <taxon>Pseudomonadati</taxon>
        <taxon>Pseudomonadota</taxon>
        <taxon>Alphaproteobacteria</taxon>
        <taxon>Rickettsiales</taxon>
        <taxon>Anaplasmataceae</taxon>
        <taxon>Candidatus Xenohaliotis</taxon>
    </lineage>
</organism>
<dbReference type="InterPro" id="IPR029046">
    <property type="entry name" value="LolA/LolB/LppX"/>
</dbReference>
<evidence type="ECO:0000313" key="2">
    <source>
        <dbReference type="EMBL" id="CAK8162287.1"/>
    </source>
</evidence>
<name>A0ABM9N6X8_9RICK</name>
<protein>
    <recommendedName>
        <fullName evidence="4">Outer membrane lipoprotein carrier protein LolA</fullName>
    </recommendedName>
</protein>
<reference evidence="2 3" key="1">
    <citation type="submission" date="2024-01" db="EMBL/GenBank/DDBJ databases">
        <authorList>
            <person name="Kunselman E."/>
        </authorList>
    </citation>
    <scope>NUCLEOTIDE SEQUENCE [LARGE SCALE GENOMIC DNA]</scope>
    <source>
        <strain evidence="2">2 abalone samples</strain>
    </source>
</reference>
<keyword evidence="3" id="KW-1185">Reference proteome</keyword>
<evidence type="ECO:0000313" key="3">
    <source>
        <dbReference type="Proteomes" id="UP001314181"/>
    </source>
</evidence>
<proteinExistence type="predicted"/>
<evidence type="ECO:0008006" key="4">
    <source>
        <dbReference type="Google" id="ProtNLM"/>
    </source>
</evidence>
<evidence type="ECO:0000256" key="1">
    <source>
        <dbReference type="ARBA" id="ARBA00022729"/>
    </source>
</evidence>